<evidence type="ECO:0000313" key="2">
    <source>
        <dbReference type="EMBL" id="KAJ1203582.1"/>
    </source>
</evidence>
<accession>A0AAV7VTL7</accession>
<name>A0AAV7VTL7_PLEWA</name>
<feature type="region of interest" description="Disordered" evidence="1">
    <location>
        <begin position="24"/>
        <end position="75"/>
    </location>
</feature>
<evidence type="ECO:0000256" key="1">
    <source>
        <dbReference type="SAM" id="MobiDB-lite"/>
    </source>
</evidence>
<evidence type="ECO:0000313" key="3">
    <source>
        <dbReference type="Proteomes" id="UP001066276"/>
    </source>
</evidence>
<keyword evidence="3" id="KW-1185">Reference proteome</keyword>
<sequence length="75" mass="8384">MNGALSRNPSPRPKICRCREAAADKRIHERRPESSALQAQRNTALRFPTSPSDEELSAQSVSWPPCSRKLLPAKE</sequence>
<proteinExistence type="predicted"/>
<dbReference type="EMBL" id="JANPWB010000003">
    <property type="protein sequence ID" value="KAJ1203582.1"/>
    <property type="molecule type" value="Genomic_DNA"/>
</dbReference>
<dbReference type="Proteomes" id="UP001066276">
    <property type="component" value="Chromosome 2_1"/>
</dbReference>
<feature type="compositionally biased region" description="Basic and acidic residues" evidence="1">
    <location>
        <begin position="24"/>
        <end position="33"/>
    </location>
</feature>
<reference evidence="2" key="1">
    <citation type="journal article" date="2022" name="bioRxiv">
        <title>Sequencing and chromosome-scale assembly of the giantPleurodeles waltlgenome.</title>
        <authorList>
            <person name="Brown T."/>
            <person name="Elewa A."/>
            <person name="Iarovenko S."/>
            <person name="Subramanian E."/>
            <person name="Araus A.J."/>
            <person name="Petzold A."/>
            <person name="Susuki M."/>
            <person name="Suzuki K.-i.T."/>
            <person name="Hayashi T."/>
            <person name="Toyoda A."/>
            <person name="Oliveira C."/>
            <person name="Osipova E."/>
            <person name="Leigh N.D."/>
            <person name="Simon A."/>
            <person name="Yun M.H."/>
        </authorList>
    </citation>
    <scope>NUCLEOTIDE SEQUENCE</scope>
    <source>
        <strain evidence="2">20211129_DDA</strain>
        <tissue evidence="2">Liver</tissue>
    </source>
</reference>
<gene>
    <name evidence="2" type="ORF">NDU88_007367</name>
</gene>
<protein>
    <submittedName>
        <fullName evidence="2">Uncharacterized protein</fullName>
    </submittedName>
</protein>
<comment type="caution">
    <text evidence="2">The sequence shown here is derived from an EMBL/GenBank/DDBJ whole genome shotgun (WGS) entry which is preliminary data.</text>
</comment>
<dbReference type="AlphaFoldDB" id="A0AAV7VTL7"/>
<organism evidence="2 3">
    <name type="scientific">Pleurodeles waltl</name>
    <name type="common">Iberian ribbed newt</name>
    <dbReference type="NCBI Taxonomy" id="8319"/>
    <lineage>
        <taxon>Eukaryota</taxon>
        <taxon>Metazoa</taxon>
        <taxon>Chordata</taxon>
        <taxon>Craniata</taxon>
        <taxon>Vertebrata</taxon>
        <taxon>Euteleostomi</taxon>
        <taxon>Amphibia</taxon>
        <taxon>Batrachia</taxon>
        <taxon>Caudata</taxon>
        <taxon>Salamandroidea</taxon>
        <taxon>Salamandridae</taxon>
        <taxon>Pleurodelinae</taxon>
        <taxon>Pleurodeles</taxon>
    </lineage>
</organism>